<dbReference type="Pfam" id="PF13424">
    <property type="entry name" value="TPR_12"/>
    <property type="match status" value="2"/>
</dbReference>
<dbReference type="Gene3D" id="3.30.565.10">
    <property type="entry name" value="Histidine kinase-like ATPase, C-terminal domain"/>
    <property type="match status" value="1"/>
</dbReference>
<accession>A0A494VNP8</accession>
<evidence type="ECO:0000256" key="2">
    <source>
        <dbReference type="SAM" id="Phobius"/>
    </source>
</evidence>
<keyword evidence="2" id="KW-0472">Membrane</keyword>
<keyword evidence="1" id="KW-0802">TPR repeat</keyword>
<feature type="repeat" description="TPR" evidence="1">
    <location>
        <begin position="248"/>
        <end position="281"/>
    </location>
</feature>
<dbReference type="KEGG" id="muh:HYN43_011250"/>
<dbReference type="PANTHER" id="PTHR34220">
    <property type="entry name" value="SENSOR HISTIDINE KINASE YPDA"/>
    <property type="match status" value="1"/>
</dbReference>
<evidence type="ECO:0000256" key="1">
    <source>
        <dbReference type="PROSITE-ProRule" id="PRU00339"/>
    </source>
</evidence>
<dbReference type="AlphaFoldDB" id="A0A494VNP8"/>
<evidence type="ECO:0000313" key="4">
    <source>
        <dbReference type="EMBL" id="AYL95829.1"/>
    </source>
</evidence>
<name>A0A494VNP8_9SPHI</name>
<feature type="repeat" description="TPR" evidence="1">
    <location>
        <begin position="128"/>
        <end position="161"/>
    </location>
</feature>
<feature type="repeat" description="TPR" evidence="1">
    <location>
        <begin position="208"/>
        <end position="241"/>
    </location>
</feature>
<feature type="domain" description="Signal transduction histidine kinase internal region" evidence="3">
    <location>
        <begin position="481"/>
        <end position="560"/>
    </location>
</feature>
<dbReference type="Gene3D" id="1.25.40.10">
    <property type="entry name" value="Tetratricopeptide repeat domain"/>
    <property type="match status" value="2"/>
</dbReference>
<dbReference type="SUPFAM" id="SSF48452">
    <property type="entry name" value="TPR-like"/>
    <property type="match status" value="2"/>
</dbReference>
<keyword evidence="5" id="KW-1185">Reference proteome</keyword>
<organism evidence="4 5">
    <name type="scientific">Mucilaginibacter celer</name>
    <dbReference type="NCBI Taxonomy" id="2305508"/>
    <lineage>
        <taxon>Bacteria</taxon>
        <taxon>Pseudomonadati</taxon>
        <taxon>Bacteroidota</taxon>
        <taxon>Sphingobacteriia</taxon>
        <taxon>Sphingobacteriales</taxon>
        <taxon>Sphingobacteriaceae</taxon>
        <taxon>Mucilaginibacter</taxon>
    </lineage>
</organism>
<dbReference type="InterPro" id="IPR036890">
    <property type="entry name" value="HATPase_C_sf"/>
</dbReference>
<protein>
    <recommendedName>
        <fullName evidence="3">Signal transduction histidine kinase internal region domain-containing protein</fullName>
    </recommendedName>
</protein>
<dbReference type="InterPro" id="IPR011990">
    <property type="entry name" value="TPR-like_helical_dom_sf"/>
</dbReference>
<dbReference type="Pfam" id="PF06580">
    <property type="entry name" value="His_kinase"/>
    <property type="match status" value="1"/>
</dbReference>
<dbReference type="SUPFAM" id="SSF55874">
    <property type="entry name" value="ATPase domain of HSP90 chaperone/DNA topoisomerase II/histidine kinase"/>
    <property type="match status" value="1"/>
</dbReference>
<dbReference type="InterPro" id="IPR019734">
    <property type="entry name" value="TPR_rpt"/>
</dbReference>
<keyword evidence="2" id="KW-1133">Transmembrane helix</keyword>
<evidence type="ECO:0000313" key="5">
    <source>
        <dbReference type="Proteomes" id="UP000270046"/>
    </source>
</evidence>
<dbReference type="EMBL" id="CP032869">
    <property type="protein sequence ID" value="AYL95829.1"/>
    <property type="molecule type" value="Genomic_DNA"/>
</dbReference>
<dbReference type="PANTHER" id="PTHR34220:SF7">
    <property type="entry name" value="SENSOR HISTIDINE KINASE YPDA"/>
    <property type="match status" value="1"/>
</dbReference>
<keyword evidence="2" id="KW-0812">Transmembrane</keyword>
<proteinExistence type="predicted"/>
<dbReference type="SMART" id="SM00028">
    <property type="entry name" value="TPR"/>
    <property type="match status" value="5"/>
</dbReference>
<gene>
    <name evidence="4" type="ORF">HYN43_011250</name>
</gene>
<dbReference type="Proteomes" id="UP000270046">
    <property type="component" value="Chromosome"/>
</dbReference>
<dbReference type="InterPro" id="IPR010559">
    <property type="entry name" value="Sig_transdc_His_kin_internal"/>
</dbReference>
<feature type="transmembrane region" description="Helical" evidence="2">
    <location>
        <begin position="428"/>
        <end position="446"/>
    </location>
</feature>
<dbReference type="GO" id="GO:0000155">
    <property type="term" value="F:phosphorelay sensor kinase activity"/>
    <property type="evidence" value="ECO:0007669"/>
    <property type="project" value="InterPro"/>
</dbReference>
<sequence>MKLTSFRTLFIIAIMLIMPQMVWPQLLKQHAIDSLKNLIGKARADTDKILLLTKLSRIYFNIEPDNGISFGKNALTMSEKIGWKKGIALANNSLGSNYWAKYEFNKAQDYYIITLKIAEEIGDDGLMAKALLNIGVCYEAETNYPKAVEYYQKSLILFKKVGNYEMIIGCISNIAGNYLMRQKFQDAISFYNQALQIAIRNKDDVRTNFFYQKIGMVYSNTGAFDKAFQYYKNALPFLIKTGNNEDRMTYAAGLGEIYLKSKNYKAAISQFQKALKLLNDYPGRNASGLTGNYYGNIGEAYYGLAKNASGNERFRSNYIKQAVLNLEKAVQINSAINYKEGLITALKDLSDAKLFQHDIVGAFADYRRYVTQKDSLFGEEKDNEYNKHELAFEYAKKRDSLNFANKLQNIALAQAKAQNDNRLKQQSLYAIAAILVLSLVSSYFIFKTRIQKINFKNELTKEKLGLQLKQISFESRLNDLRLESLKSQMNPHFIFNCLNSIRYYVEINETDAASVYITKFSKLIRYILDGARAEKVSLAAEIEVIRLYLDMEQMRLKEKLHYELHLTNNLNPEVIECPSLLIQPYVENAIWHGIMNKSGGGMVKIDVKRSVDGNYLVITVADNGVGRQKAAEIRNRNFQHKSHASALNNERINMFNAKYNAKNEVVISDLKDPENNPRGTLVTIKLQFNETFKNSNY</sequence>
<dbReference type="GO" id="GO:0016020">
    <property type="term" value="C:membrane"/>
    <property type="evidence" value="ECO:0007669"/>
    <property type="project" value="InterPro"/>
</dbReference>
<evidence type="ECO:0000259" key="3">
    <source>
        <dbReference type="Pfam" id="PF06580"/>
    </source>
</evidence>
<dbReference type="SUPFAM" id="SSF81901">
    <property type="entry name" value="HCP-like"/>
    <property type="match status" value="1"/>
</dbReference>
<dbReference type="PROSITE" id="PS50005">
    <property type="entry name" value="TPR"/>
    <property type="match status" value="3"/>
</dbReference>
<reference evidence="4 5" key="1">
    <citation type="submission" date="2018-10" db="EMBL/GenBank/DDBJ databases">
        <title>Genome sequencing of Mucilaginibacter sp. HYN0043.</title>
        <authorList>
            <person name="Kim M."/>
            <person name="Yi H."/>
        </authorList>
    </citation>
    <scope>NUCLEOTIDE SEQUENCE [LARGE SCALE GENOMIC DNA]</scope>
    <source>
        <strain evidence="4 5">HYN0043</strain>
    </source>
</reference>
<dbReference type="OrthoDB" id="6190788at2"/>
<dbReference type="RefSeq" id="WP_119409439.1">
    <property type="nucleotide sequence ID" value="NZ_CP032869.1"/>
</dbReference>
<dbReference type="InterPro" id="IPR050640">
    <property type="entry name" value="Bact_2-comp_sensor_kinase"/>
</dbReference>